<keyword evidence="2" id="KW-1185">Reference proteome</keyword>
<dbReference type="SUPFAM" id="SSF81383">
    <property type="entry name" value="F-box domain"/>
    <property type="match status" value="1"/>
</dbReference>
<protein>
    <recommendedName>
        <fullName evidence="3">F-box domain-containing protein</fullName>
    </recommendedName>
</protein>
<name>A0A8H7V760_9FUNG</name>
<dbReference type="OrthoDB" id="2266906at2759"/>
<accession>A0A8H7V760</accession>
<proteinExistence type="predicted"/>
<gene>
    <name evidence="1" type="ORF">INT46_002533</name>
</gene>
<dbReference type="Proteomes" id="UP000650833">
    <property type="component" value="Unassembled WGS sequence"/>
</dbReference>
<evidence type="ECO:0008006" key="3">
    <source>
        <dbReference type="Google" id="ProtNLM"/>
    </source>
</evidence>
<reference evidence="1" key="1">
    <citation type="submission" date="2020-12" db="EMBL/GenBank/DDBJ databases">
        <title>Metabolic potential, ecology and presence of endohyphal bacteria is reflected in genomic diversity of Mucoromycotina.</title>
        <authorList>
            <person name="Muszewska A."/>
            <person name="Okrasinska A."/>
            <person name="Steczkiewicz K."/>
            <person name="Drgas O."/>
            <person name="Orlowska M."/>
            <person name="Perlinska-Lenart U."/>
            <person name="Aleksandrzak-Piekarczyk T."/>
            <person name="Szatraj K."/>
            <person name="Zielenkiewicz U."/>
            <person name="Pilsyk S."/>
            <person name="Malc E."/>
            <person name="Mieczkowski P."/>
            <person name="Kruszewska J.S."/>
            <person name="Biernat P."/>
            <person name="Pawlowska J."/>
        </authorList>
    </citation>
    <scope>NUCLEOTIDE SEQUENCE</scope>
    <source>
        <strain evidence="1">CBS 226.32</strain>
    </source>
</reference>
<organism evidence="1 2">
    <name type="scientific">Mucor plumbeus</name>
    <dbReference type="NCBI Taxonomy" id="97098"/>
    <lineage>
        <taxon>Eukaryota</taxon>
        <taxon>Fungi</taxon>
        <taxon>Fungi incertae sedis</taxon>
        <taxon>Mucoromycota</taxon>
        <taxon>Mucoromycotina</taxon>
        <taxon>Mucoromycetes</taxon>
        <taxon>Mucorales</taxon>
        <taxon>Mucorineae</taxon>
        <taxon>Mucoraceae</taxon>
        <taxon>Mucor</taxon>
    </lineage>
</organism>
<dbReference type="EMBL" id="JAEPRC010000163">
    <property type="protein sequence ID" value="KAG2205913.1"/>
    <property type="molecule type" value="Genomic_DNA"/>
</dbReference>
<sequence>MAINYQAIPLNTAATLDIFPDEIIILILTQQILDLRSLKVLMSVSSRMRQLCNHVLKYNRLPAMQLSLTVDQEGKSKVTSKFEFSHFCPLSLNTLFTSNQPTARRYYTDKAYPVIRSMAIEDTCHVQSSSESVASSSATLVGSDSSSVAKQPSYTTTPFNSIPVYHLGNAKKLSAQKEGFHILQVSPRSTNHESSWKLAYRITDKHKPEYFLTPINITIGFEHLLKLDALNTDTNNNIERMHYAKTVNKMKNWVNRLF</sequence>
<dbReference type="AlphaFoldDB" id="A0A8H7V760"/>
<evidence type="ECO:0000313" key="1">
    <source>
        <dbReference type="EMBL" id="KAG2205913.1"/>
    </source>
</evidence>
<dbReference type="InterPro" id="IPR036047">
    <property type="entry name" value="F-box-like_dom_sf"/>
</dbReference>
<comment type="caution">
    <text evidence="1">The sequence shown here is derived from an EMBL/GenBank/DDBJ whole genome shotgun (WGS) entry which is preliminary data.</text>
</comment>
<evidence type="ECO:0000313" key="2">
    <source>
        <dbReference type="Proteomes" id="UP000650833"/>
    </source>
</evidence>